<dbReference type="Proteomes" id="UP000030901">
    <property type="component" value="Chromosome"/>
</dbReference>
<keyword evidence="1" id="KW-1133">Transmembrane helix</keyword>
<accession>A0A0A7RX90</accession>
<evidence type="ECO:0000313" key="5">
    <source>
        <dbReference type="Proteomes" id="UP000247838"/>
    </source>
</evidence>
<dbReference type="STRING" id="1267021.FPB0191_00011"/>
<evidence type="ECO:0000313" key="3">
    <source>
        <dbReference type="EMBL" id="PXY96881.1"/>
    </source>
</evidence>
<dbReference type="OrthoDB" id="8912654at2"/>
<dbReference type="RefSeq" id="WP_039103112.1">
    <property type="nucleotide sequence ID" value="NZ_CAMKYU010000002.1"/>
</dbReference>
<gene>
    <name evidence="3" type="ORF">DKK76_00055</name>
    <name evidence="2" type="ORF">FPB0191_00011</name>
</gene>
<feature type="transmembrane region" description="Helical" evidence="1">
    <location>
        <begin position="109"/>
        <end position="132"/>
    </location>
</feature>
<evidence type="ECO:0008006" key="6">
    <source>
        <dbReference type="Google" id="ProtNLM"/>
    </source>
</evidence>
<protein>
    <recommendedName>
        <fullName evidence="6">DUF1449 domain-containing protein</fullName>
    </recommendedName>
</protein>
<dbReference type="AlphaFoldDB" id="A0A0A7RX90"/>
<evidence type="ECO:0000313" key="2">
    <source>
        <dbReference type="EMBL" id="AJA43879.1"/>
    </source>
</evidence>
<evidence type="ECO:0000256" key="1">
    <source>
        <dbReference type="SAM" id="Phobius"/>
    </source>
</evidence>
<reference evidence="3 5" key="2">
    <citation type="submission" date="2018-05" db="EMBL/GenBank/DDBJ databases">
        <title>Reference genomes for bee gut microbiota database.</title>
        <authorList>
            <person name="Ellegaard K.M."/>
        </authorList>
    </citation>
    <scope>NUCLEOTIDE SEQUENCE [LARGE SCALE GENOMIC DNA]</scope>
    <source>
        <strain evidence="3 5">ESL0167</strain>
    </source>
</reference>
<dbReference type="EMBL" id="CP009056">
    <property type="protein sequence ID" value="AJA43879.1"/>
    <property type="molecule type" value="Genomic_DNA"/>
</dbReference>
<name>A0A0A7RX90_FRIPE</name>
<sequence>MEIYVGIFLSFPVVIFTGLLTLSILYWLFAAIGLFSIDCLDFDFGTDMDFDMYHAEIPSSGLGGVLMKFGFNQVPLTLIITLISLIGFIISYFCHHFFLLPIYEVPWLYYLAGACTFLIVLIIATFLTAYIIRPIRPLFKQLNSTTHNSLLGQSVVIRSSVVNDIKGEAIYEDGGAGLILQVRCYVPNQFKRNDVVILLSYDSITNSYQIVSVDEFNGL</sequence>
<dbReference type="KEGG" id="fpp:FPB0191_00011"/>
<dbReference type="HOGENOM" id="CLU_086035_1_0_6"/>
<feature type="transmembrane region" description="Helical" evidence="1">
    <location>
        <begin position="76"/>
        <end position="103"/>
    </location>
</feature>
<keyword evidence="1" id="KW-0812">Transmembrane</keyword>
<dbReference type="EMBL" id="QGLM01000001">
    <property type="protein sequence ID" value="PXY96881.1"/>
    <property type="molecule type" value="Genomic_DNA"/>
</dbReference>
<keyword evidence="4" id="KW-1185">Reference proteome</keyword>
<dbReference type="Proteomes" id="UP000247838">
    <property type="component" value="Unassembled WGS sequence"/>
</dbReference>
<proteinExistence type="predicted"/>
<feature type="transmembrane region" description="Helical" evidence="1">
    <location>
        <begin position="6"/>
        <end position="29"/>
    </location>
</feature>
<organism evidence="2 4">
    <name type="scientific">Frischella perrara</name>
    <dbReference type="NCBI Taxonomy" id="1267021"/>
    <lineage>
        <taxon>Bacteria</taxon>
        <taxon>Pseudomonadati</taxon>
        <taxon>Pseudomonadota</taxon>
        <taxon>Gammaproteobacteria</taxon>
        <taxon>Orbales</taxon>
        <taxon>Orbaceae</taxon>
        <taxon>Frischella</taxon>
    </lineage>
</organism>
<reference evidence="2 4" key="1">
    <citation type="journal article" date="2014" name="Appl. Environ. Microbiol.">
        <title>Gut symbionts from distinct hosts exhibit genotoxic activity via divergent colibactin biosynthetic pathways.</title>
        <authorList>
            <person name="Engel P."/>
            <person name="Vizcaino M.I."/>
            <person name="Crawford J.M."/>
        </authorList>
    </citation>
    <scope>NUCLEOTIDE SEQUENCE [LARGE SCALE GENOMIC DNA]</scope>
    <source>
        <strain evidence="2 4">PEB0191</strain>
    </source>
</reference>
<keyword evidence="1" id="KW-0472">Membrane</keyword>
<evidence type="ECO:0000313" key="4">
    <source>
        <dbReference type="Proteomes" id="UP000030901"/>
    </source>
</evidence>